<accession>A0ACB8YCQ4</accession>
<proteinExistence type="predicted"/>
<reference evidence="1 2" key="2">
    <citation type="journal article" date="2022" name="Mol. Ecol. Resour.">
        <title>The genomes of chicory, endive, great burdock and yacon provide insights into Asteraceae paleo-polyploidization history and plant inulin production.</title>
        <authorList>
            <person name="Fan W."/>
            <person name="Wang S."/>
            <person name="Wang H."/>
            <person name="Wang A."/>
            <person name="Jiang F."/>
            <person name="Liu H."/>
            <person name="Zhao H."/>
            <person name="Xu D."/>
            <person name="Zhang Y."/>
        </authorList>
    </citation>
    <scope>NUCLEOTIDE SEQUENCE [LARGE SCALE GENOMIC DNA]</scope>
    <source>
        <strain evidence="2">cv. Yunnan</strain>
        <tissue evidence="1">Leaves</tissue>
    </source>
</reference>
<protein>
    <submittedName>
        <fullName evidence="1">Uncharacterized protein</fullName>
    </submittedName>
</protein>
<comment type="caution">
    <text evidence="1">The sequence shown here is derived from an EMBL/GenBank/DDBJ whole genome shotgun (WGS) entry which is preliminary data.</text>
</comment>
<dbReference type="Proteomes" id="UP001056120">
    <property type="component" value="Linkage Group LG28"/>
</dbReference>
<name>A0ACB8YCQ4_9ASTR</name>
<evidence type="ECO:0000313" key="2">
    <source>
        <dbReference type="Proteomes" id="UP001056120"/>
    </source>
</evidence>
<dbReference type="EMBL" id="CM042045">
    <property type="protein sequence ID" value="KAI3682714.1"/>
    <property type="molecule type" value="Genomic_DNA"/>
</dbReference>
<gene>
    <name evidence="1" type="ORF">L1987_82901</name>
</gene>
<keyword evidence="2" id="KW-1185">Reference proteome</keyword>
<evidence type="ECO:0000313" key="1">
    <source>
        <dbReference type="EMBL" id="KAI3682714.1"/>
    </source>
</evidence>
<organism evidence="1 2">
    <name type="scientific">Smallanthus sonchifolius</name>
    <dbReference type="NCBI Taxonomy" id="185202"/>
    <lineage>
        <taxon>Eukaryota</taxon>
        <taxon>Viridiplantae</taxon>
        <taxon>Streptophyta</taxon>
        <taxon>Embryophyta</taxon>
        <taxon>Tracheophyta</taxon>
        <taxon>Spermatophyta</taxon>
        <taxon>Magnoliopsida</taxon>
        <taxon>eudicotyledons</taxon>
        <taxon>Gunneridae</taxon>
        <taxon>Pentapetalae</taxon>
        <taxon>asterids</taxon>
        <taxon>campanulids</taxon>
        <taxon>Asterales</taxon>
        <taxon>Asteraceae</taxon>
        <taxon>Asteroideae</taxon>
        <taxon>Heliantheae alliance</taxon>
        <taxon>Millerieae</taxon>
        <taxon>Smallanthus</taxon>
    </lineage>
</organism>
<reference evidence="2" key="1">
    <citation type="journal article" date="2022" name="Mol. Ecol. Resour.">
        <title>The genomes of chicory, endive, great burdock and yacon provide insights into Asteraceae palaeo-polyploidization history and plant inulin production.</title>
        <authorList>
            <person name="Fan W."/>
            <person name="Wang S."/>
            <person name="Wang H."/>
            <person name="Wang A."/>
            <person name="Jiang F."/>
            <person name="Liu H."/>
            <person name="Zhao H."/>
            <person name="Xu D."/>
            <person name="Zhang Y."/>
        </authorList>
    </citation>
    <scope>NUCLEOTIDE SEQUENCE [LARGE SCALE GENOMIC DNA]</scope>
    <source>
        <strain evidence="2">cv. Yunnan</strain>
    </source>
</reference>
<sequence length="67" mass="7059">MMAPYGGGDNDSCSGGEVEAMMGMVEVSAVEVVSTVVLDSWWCKWCWSHGGVGDGDRGNDEVVSVMV</sequence>